<evidence type="ECO:0000256" key="4">
    <source>
        <dbReference type="SAM" id="MobiDB-lite"/>
    </source>
</evidence>
<feature type="repeat" description="ANK" evidence="3">
    <location>
        <begin position="124"/>
        <end position="156"/>
    </location>
</feature>
<dbReference type="Pfam" id="PF12796">
    <property type="entry name" value="Ank_2"/>
    <property type="match status" value="1"/>
</dbReference>
<dbReference type="Gene3D" id="1.25.40.20">
    <property type="entry name" value="Ankyrin repeat-containing domain"/>
    <property type="match status" value="2"/>
</dbReference>
<dbReference type="InterPro" id="IPR036770">
    <property type="entry name" value="Ankyrin_rpt-contain_sf"/>
</dbReference>
<protein>
    <recommendedName>
        <fullName evidence="7">BZIP domain-containing protein</fullName>
    </recommendedName>
</protein>
<dbReference type="OrthoDB" id="194358at2759"/>
<dbReference type="SMART" id="SM00248">
    <property type="entry name" value="ANK"/>
    <property type="match status" value="4"/>
</dbReference>
<keyword evidence="6" id="KW-1185">Reference proteome</keyword>
<reference evidence="5 6" key="1">
    <citation type="journal article" date="2018" name="PLoS Genet.">
        <title>Repeat elements organise 3D genome structure and mediate transcription in the filamentous fungus Epichloe festucae.</title>
        <authorList>
            <person name="Winter D.J."/>
            <person name="Ganley A.R.D."/>
            <person name="Young C.A."/>
            <person name="Liachko I."/>
            <person name="Schardl C.L."/>
            <person name="Dupont P.Y."/>
            <person name="Berry D."/>
            <person name="Ram A."/>
            <person name="Scott B."/>
            <person name="Cox M.P."/>
        </authorList>
    </citation>
    <scope>NUCLEOTIDE SEQUENCE [LARGE SCALE GENOMIC DNA]</scope>
    <source>
        <strain evidence="5 6">Fl1</strain>
    </source>
</reference>
<dbReference type="InterPro" id="IPR002110">
    <property type="entry name" value="Ankyrin_rpt"/>
</dbReference>
<dbReference type="AlphaFoldDB" id="A0A7S9KUS6"/>
<organism evidence="5 6">
    <name type="scientific">Epichloe festucae (strain Fl1)</name>
    <dbReference type="NCBI Taxonomy" id="877507"/>
    <lineage>
        <taxon>Eukaryota</taxon>
        <taxon>Fungi</taxon>
        <taxon>Dikarya</taxon>
        <taxon>Ascomycota</taxon>
        <taxon>Pezizomycotina</taxon>
        <taxon>Sordariomycetes</taxon>
        <taxon>Hypocreomycetidae</taxon>
        <taxon>Hypocreales</taxon>
        <taxon>Clavicipitaceae</taxon>
        <taxon>Epichloe</taxon>
    </lineage>
</organism>
<dbReference type="EMBL" id="CP031388">
    <property type="protein sequence ID" value="QPH05635.1"/>
    <property type="molecule type" value="Genomic_DNA"/>
</dbReference>
<name>A0A7S9KUS6_EPIFF</name>
<dbReference type="PRINTS" id="PR01415">
    <property type="entry name" value="ANKYRIN"/>
</dbReference>
<sequence length="252" mass="27317">MAIASRLLLRPEMNIVADADVGPAERFRREQKRIQNRNAQRTYRNNHKQRLIKTFEMAMIPVNGLDQQQQQQQQQHESDGIQESSPDNGYASIPIQTRSSLEPSSIDSASLWDEPVASYVVPVGGGTALSRAVKQGYKDIVQFLISHGADLLTQDADGNTILHLAARNSNAAMMGILLQHIADPNLRDSNGRTPLFTAVQSGNDGVVSLLIQAGADVLTRDNAGDTALHVAVDSGSLRLVQLLVAHGAPTNI</sequence>
<dbReference type="PANTHER" id="PTHR24171">
    <property type="entry name" value="ANKYRIN REPEAT DOMAIN-CONTAINING PROTEIN 39-RELATED"/>
    <property type="match status" value="1"/>
</dbReference>
<evidence type="ECO:0008006" key="7">
    <source>
        <dbReference type="Google" id="ProtNLM"/>
    </source>
</evidence>
<evidence type="ECO:0000256" key="3">
    <source>
        <dbReference type="PROSITE-ProRule" id="PRU00023"/>
    </source>
</evidence>
<feature type="repeat" description="ANK" evidence="3">
    <location>
        <begin position="157"/>
        <end position="189"/>
    </location>
</feature>
<dbReference type="PROSITE" id="PS50297">
    <property type="entry name" value="ANK_REP_REGION"/>
    <property type="match status" value="4"/>
</dbReference>
<evidence type="ECO:0000256" key="2">
    <source>
        <dbReference type="ARBA" id="ARBA00023043"/>
    </source>
</evidence>
<dbReference type="Pfam" id="PF13637">
    <property type="entry name" value="Ank_4"/>
    <property type="match status" value="1"/>
</dbReference>
<dbReference type="PROSITE" id="PS50088">
    <property type="entry name" value="ANK_REPEAT"/>
    <property type="match status" value="4"/>
</dbReference>
<keyword evidence="2 3" id="KW-0040">ANK repeat</keyword>
<keyword evidence="1" id="KW-0677">Repeat</keyword>
<accession>A0A7S9KUS6</accession>
<dbReference type="CDD" id="cd14688">
    <property type="entry name" value="bZIP_YAP"/>
    <property type="match status" value="1"/>
</dbReference>
<proteinExistence type="predicted"/>
<feature type="region of interest" description="Disordered" evidence="4">
    <location>
        <begin position="65"/>
        <end position="94"/>
    </location>
</feature>
<dbReference type="PANTHER" id="PTHR24171:SF9">
    <property type="entry name" value="ANKYRIN REPEAT DOMAIN-CONTAINING PROTEIN 39"/>
    <property type="match status" value="1"/>
</dbReference>
<gene>
    <name evidence="5" type="ORF">C2857_003573</name>
</gene>
<dbReference type="SUPFAM" id="SSF48403">
    <property type="entry name" value="Ankyrin repeat"/>
    <property type="match status" value="1"/>
</dbReference>
<evidence type="ECO:0000313" key="5">
    <source>
        <dbReference type="EMBL" id="QPH05635.1"/>
    </source>
</evidence>
<dbReference type="PIRSF" id="PIRSF000654">
    <property type="entry name" value="Integrin-linked_kinase"/>
    <property type="match status" value="1"/>
</dbReference>
<evidence type="ECO:0000313" key="6">
    <source>
        <dbReference type="Proteomes" id="UP000594364"/>
    </source>
</evidence>
<dbReference type="Proteomes" id="UP000594364">
    <property type="component" value="Chromosome 4"/>
</dbReference>
<evidence type="ECO:0000256" key="1">
    <source>
        <dbReference type="ARBA" id="ARBA00022737"/>
    </source>
</evidence>
<feature type="repeat" description="ANK" evidence="3">
    <location>
        <begin position="223"/>
        <end position="252"/>
    </location>
</feature>
<feature type="repeat" description="ANK" evidence="3">
    <location>
        <begin position="190"/>
        <end position="222"/>
    </location>
</feature>